<organism evidence="1 2">
    <name type="scientific">Herbiconiux oxytropis</name>
    <dbReference type="NCBI Taxonomy" id="2970915"/>
    <lineage>
        <taxon>Bacteria</taxon>
        <taxon>Bacillati</taxon>
        <taxon>Actinomycetota</taxon>
        <taxon>Actinomycetes</taxon>
        <taxon>Micrococcales</taxon>
        <taxon>Microbacteriaceae</taxon>
        <taxon>Herbiconiux</taxon>
    </lineage>
</organism>
<evidence type="ECO:0000313" key="2">
    <source>
        <dbReference type="Proteomes" id="UP001165587"/>
    </source>
</evidence>
<proteinExistence type="predicted"/>
<dbReference type="Proteomes" id="UP001165587">
    <property type="component" value="Unassembled WGS sequence"/>
</dbReference>
<keyword evidence="2" id="KW-1185">Reference proteome</keyword>
<protein>
    <recommendedName>
        <fullName evidence="3">Asp/Glu racemase</fullName>
    </recommendedName>
</protein>
<reference evidence="1" key="1">
    <citation type="submission" date="2022-08" db="EMBL/GenBank/DDBJ databases">
        <authorList>
            <person name="Deng Y."/>
            <person name="Han X.-F."/>
            <person name="Zhang Y.-Q."/>
        </authorList>
    </citation>
    <scope>NUCLEOTIDE SEQUENCE</scope>
    <source>
        <strain evidence="1">CPCC 203407</strain>
    </source>
</reference>
<gene>
    <name evidence="1" type="ORF">N1028_11365</name>
</gene>
<dbReference type="InterPro" id="IPR053714">
    <property type="entry name" value="Iso_Racemase_Enz_sf"/>
</dbReference>
<dbReference type="Gene3D" id="3.40.50.12500">
    <property type="match status" value="1"/>
</dbReference>
<sequence length="235" mass="23692">MTTQTGRPLVALVSAVRAAIPPAEAAFAAEFPGAELWNILDDRLLAEVDDRGGLTPELASRMERLIRHAITEGADGVLVTCSVYGSVVHALKAADATAGLPVPAFASDDAAFAAVLAGGHRSVLLLSPARAPLADSFERLSAAATAAGVDIAITAAVAEGAPAAAAAGDVEMLAEILHDTYLTDGAGVDAVLLGQYSLSPAGPALAERIGLPVLTAPHRAAVALREAVEQGGRLP</sequence>
<comment type="caution">
    <text evidence="1">The sequence shown here is derived from an EMBL/GenBank/DDBJ whole genome shotgun (WGS) entry which is preliminary data.</text>
</comment>
<dbReference type="RefSeq" id="WP_259528905.1">
    <property type="nucleotide sequence ID" value="NZ_JANLCK010000005.1"/>
</dbReference>
<evidence type="ECO:0008006" key="3">
    <source>
        <dbReference type="Google" id="ProtNLM"/>
    </source>
</evidence>
<evidence type="ECO:0000313" key="1">
    <source>
        <dbReference type="EMBL" id="MCS5726492.1"/>
    </source>
</evidence>
<accession>A0AA41XE43</accession>
<dbReference type="AlphaFoldDB" id="A0AA41XE43"/>
<name>A0AA41XE43_9MICO</name>
<dbReference type="EMBL" id="JANLCK010000005">
    <property type="protein sequence ID" value="MCS5726492.1"/>
    <property type="molecule type" value="Genomic_DNA"/>
</dbReference>